<protein>
    <submittedName>
        <fullName evidence="1">Uncharacterized protein</fullName>
    </submittedName>
</protein>
<keyword evidence="2" id="KW-1185">Reference proteome</keyword>
<dbReference type="EMBL" id="CP014476">
    <property type="protein sequence ID" value="AMK78911.1"/>
    <property type="molecule type" value="Genomic_DNA"/>
</dbReference>
<dbReference type="KEGG" id="mdn:JT25_020895"/>
<accession>A0A140E687</accession>
<dbReference type="RefSeq" id="WP_036280151.1">
    <property type="nucleotide sequence ID" value="NZ_CP014476.1"/>
</dbReference>
<evidence type="ECO:0000313" key="2">
    <source>
        <dbReference type="Proteomes" id="UP000030512"/>
    </source>
</evidence>
<dbReference type="AlphaFoldDB" id="A0A140E687"/>
<organism evidence="1 2">
    <name type="scientific">Methylomonas denitrificans</name>
    <dbReference type="NCBI Taxonomy" id="1538553"/>
    <lineage>
        <taxon>Bacteria</taxon>
        <taxon>Pseudomonadati</taxon>
        <taxon>Pseudomonadota</taxon>
        <taxon>Gammaproteobacteria</taxon>
        <taxon>Methylococcales</taxon>
        <taxon>Methylococcaceae</taxon>
        <taxon>Methylomonas</taxon>
    </lineage>
</organism>
<dbReference type="STRING" id="1538553.JT25_020895"/>
<dbReference type="Proteomes" id="UP000030512">
    <property type="component" value="Chromosome"/>
</dbReference>
<proteinExistence type="predicted"/>
<sequence length="291" mass="32748">MASQKSGKRTIRYLRANFNDGVAQNLQQLVATAYSRQAKIADRQQATDAAATSLRFISKCSEEEGFLCGHLALFERGSWQMVINDDPNATELVFDAAPPPTDKKTSKPQQWVQGALSFVIAKNHVAIVQSQALKASAFEGYLAWLLRDKTQLLHPQQGLTLIDEPLPATEDRIRKSHIKSFRFGRPLLDESLGESKAKSEKIPHIFTPKLNMVRIVKELMDAKQFEKLDLERRVLGSNLELWIELRHPARVRSKADESIRLLDDLACKTACKTFQGPGEKSVEKFPPQVVQ</sequence>
<evidence type="ECO:0000313" key="1">
    <source>
        <dbReference type="EMBL" id="AMK78911.1"/>
    </source>
</evidence>
<gene>
    <name evidence="1" type="ORF">JT25_020895</name>
</gene>
<reference evidence="1 2" key="1">
    <citation type="journal article" date="2015" name="Environ. Microbiol.">
        <title>Methane oxidation coupled to nitrate reduction under hypoxia by the Gammaproteobacterium Methylomonas denitrificans, sp. nov. type strain FJG1.</title>
        <authorList>
            <person name="Kits K.D."/>
            <person name="Klotz M.G."/>
            <person name="Stein L.Y."/>
        </authorList>
    </citation>
    <scope>NUCLEOTIDE SEQUENCE [LARGE SCALE GENOMIC DNA]</scope>
    <source>
        <strain evidence="1 2">FJG1</strain>
    </source>
</reference>
<name>A0A140E687_9GAMM</name>